<dbReference type="STRING" id="988480.A0A075AWQ2"/>
<sequence length="224" mass="26876">MPEIANNKCNINFNVIHPFPEKMHLENLEEVRAEEARKRAGRINYEKMERQRQKALKLKEKIDAEEKGEDLERLKMRKYTIEEIEKWNDKEKLRENQKDPGFSDYRQMTIRKYEKLTSNIKPDLETYEKQKAVNGINEYFETTNSLAYDAMSAEISSASVDRMVSDLNKQLEKREKFSKRKRHDAEKEVTYINSRNETFNKKIARNYDMYTKEIRENFERGTAL</sequence>
<evidence type="ECO:0000256" key="2">
    <source>
        <dbReference type="ARBA" id="ARBA00010028"/>
    </source>
</evidence>
<dbReference type="GO" id="GO:0071013">
    <property type="term" value="C:catalytic step 2 spliceosome"/>
    <property type="evidence" value="ECO:0007669"/>
    <property type="project" value="TreeGrafter"/>
</dbReference>
<protein>
    <recommendedName>
        <fullName evidence="3 8">Pre-mRNA-splicing factor SYF2</fullName>
    </recommendedName>
</protein>
<evidence type="ECO:0000256" key="3">
    <source>
        <dbReference type="ARBA" id="ARBA00014745"/>
    </source>
</evidence>
<keyword evidence="4 8" id="KW-0507">mRNA processing</keyword>
<dbReference type="AlphaFoldDB" id="A0A075AWQ2"/>
<dbReference type="GO" id="GO:0000974">
    <property type="term" value="C:Prp19 complex"/>
    <property type="evidence" value="ECO:0007669"/>
    <property type="project" value="EnsemblFungi"/>
</dbReference>
<evidence type="ECO:0000256" key="8">
    <source>
        <dbReference type="RuleBase" id="RU367148"/>
    </source>
</evidence>
<comment type="subcellular location">
    <subcellularLocation>
        <location evidence="1 8">Nucleus</location>
    </subcellularLocation>
</comment>
<dbReference type="OrthoDB" id="199717at2759"/>
<dbReference type="GO" id="GO:0071014">
    <property type="term" value="C:post-mRNA release spliceosomal complex"/>
    <property type="evidence" value="ECO:0007669"/>
    <property type="project" value="EnsemblFungi"/>
</dbReference>
<keyword evidence="7 8" id="KW-0539">Nucleus</keyword>
<evidence type="ECO:0000313" key="10">
    <source>
        <dbReference type="Proteomes" id="UP000030755"/>
    </source>
</evidence>
<evidence type="ECO:0000256" key="4">
    <source>
        <dbReference type="ARBA" id="ARBA00022664"/>
    </source>
</evidence>
<dbReference type="PANTHER" id="PTHR13264">
    <property type="entry name" value="GCIP-INTERACTING PROTEIN P29"/>
    <property type="match status" value="1"/>
</dbReference>
<organism evidence="9 10">
    <name type="scientific">Rozella allomycis (strain CSF55)</name>
    <dbReference type="NCBI Taxonomy" id="988480"/>
    <lineage>
        <taxon>Eukaryota</taxon>
        <taxon>Fungi</taxon>
        <taxon>Fungi incertae sedis</taxon>
        <taxon>Cryptomycota</taxon>
        <taxon>Cryptomycota incertae sedis</taxon>
        <taxon>Rozella</taxon>
    </lineage>
</organism>
<gene>
    <name evidence="9" type="ORF">O9G_004531</name>
</gene>
<comment type="subunit">
    <text evidence="8">May be part of a spliceosome complex.</text>
</comment>
<proteinExistence type="inferred from homology"/>
<keyword evidence="5 8" id="KW-0747">Spliceosome</keyword>
<keyword evidence="6 8" id="KW-0508">mRNA splicing</keyword>
<dbReference type="HOGENOM" id="CLU_051065_2_1_1"/>
<comment type="function">
    <text evidence="8">Involved in pre-mRNA splicing.</text>
</comment>
<evidence type="ECO:0000313" key="9">
    <source>
        <dbReference type="EMBL" id="EPZ34765.1"/>
    </source>
</evidence>
<keyword evidence="10" id="KW-1185">Reference proteome</keyword>
<dbReference type="Proteomes" id="UP000030755">
    <property type="component" value="Unassembled WGS sequence"/>
</dbReference>
<reference evidence="9 10" key="1">
    <citation type="journal article" date="2013" name="Curr. Biol.">
        <title>Shared signatures of parasitism and phylogenomics unite Cryptomycota and microsporidia.</title>
        <authorList>
            <person name="James T.Y."/>
            <person name="Pelin A."/>
            <person name="Bonen L."/>
            <person name="Ahrendt S."/>
            <person name="Sain D."/>
            <person name="Corradi N."/>
            <person name="Stajich J.E."/>
        </authorList>
    </citation>
    <scope>NUCLEOTIDE SEQUENCE [LARGE SCALE GENOMIC DNA]</scope>
    <source>
        <strain evidence="9 10">CSF55</strain>
    </source>
</reference>
<dbReference type="GO" id="GO:0000398">
    <property type="term" value="P:mRNA splicing, via spliceosome"/>
    <property type="evidence" value="ECO:0007669"/>
    <property type="project" value="UniProtKB-UniRule"/>
</dbReference>
<dbReference type="InterPro" id="IPR013260">
    <property type="entry name" value="mRNA_splic_SYF2"/>
</dbReference>
<evidence type="ECO:0000256" key="1">
    <source>
        <dbReference type="ARBA" id="ARBA00004123"/>
    </source>
</evidence>
<accession>A0A075AWQ2</accession>
<comment type="similarity">
    <text evidence="2 8">Belongs to the SYF2 family.</text>
</comment>
<name>A0A075AWQ2_ROZAC</name>
<evidence type="ECO:0000256" key="7">
    <source>
        <dbReference type="ARBA" id="ARBA00023242"/>
    </source>
</evidence>
<dbReference type="Pfam" id="PF08231">
    <property type="entry name" value="SYF2"/>
    <property type="match status" value="1"/>
</dbReference>
<evidence type="ECO:0000256" key="5">
    <source>
        <dbReference type="ARBA" id="ARBA00022728"/>
    </source>
</evidence>
<dbReference type="EMBL" id="KE560918">
    <property type="protein sequence ID" value="EPZ34765.1"/>
    <property type="molecule type" value="Genomic_DNA"/>
</dbReference>
<dbReference type="PANTHER" id="PTHR13264:SF5">
    <property type="entry name" value="PRE-MRNA-SPLICING FACTOR SYF2"/>
    <property type="match status" value="1"/>
</dbReference>
<evidence type="ECO:0000256" key="6">
    <source>
        <dbReference type="ARBA" id="ARBA00023187"/>
    </source>
</evidence>